<feature type="transmembrane region" description="Helical" evidence="1">
    <location>
        <begin position="121"/>
        <end position="139"/>
    </location>
</feature>
<dbReference type="EMBL" id="BAZW01000046">
    <property type="protein sequence ID" value="GAO31393.1"/>
    <property type="molecule type" value="Genomic_DNA"/>
</dbReference>
<organism evidence="3 4">
    <name type="scientific">Geofilum rubicundum JCM 15548</name>
    <dbReference type="NCBI Taxonomy" id="1236989"/>
    <lineage>
        <taxon>Bacteria</taxon>
        <taxon>Pseudomonadati</taxon>
        <taxon>Bacteroidota</taxon>
        <taxon>Bacteroidia</taxon>
        <taxon>Marinilabiliales</taxon>
        <taxon>Marinilabiliaceae</taxon>
        <taxon>Geofilum</taxon>
    </lineage>
</organism>
<keyword evidence="1" id="KW-1133">Transmembrane helix</keyword>
<dbReference type="Pfam" id="PF02517">
    <property type="entry name" value="Rce1-like"/>
    <property type="match status" value="1"/>
</dbReference>
<protein>
    <recommendedName>
        <fullName evidence="2">CAAX prenyl protease 2/Lysostaphin resistance protein A-like domain-containing protein</fullName>
    </recommendedName>
</protein>
<reference evidence="3 4" key="1">
    <citation type="journal article" date="2015" name="Microbes Environ.">
        <title>Distribution and evolution of nitrogen fixation genes in the phylum bacteroidetes.</title>
        <authorList>
            <person name="Inoue J."/>
            <person name="Oshima K."/>
            <person name="Suda W."/>
            <person name="Sakamoto M."/>
            <person name="Iino T."/>
            <person name="Noda S."/>
            <person name="Hongoh Y."/>
            <person name="Hattori M."/>
            <person name="Ohkuma M."/>
        </authorList>
    </citation>
    <scope>NUCLEOTIDE SEQUENCE [LARGE SCALE GENOMIC DNA]</scope>
    <source>
        <strain evidence="3">JCM 15548</strain>
    </source>
</reference>
<evidence type="ECO:0000313" key="4">
    <source>
        <dbReference type="Proteomes" id="UP000032900"/>
    </source>
</evidence>
<dbReference type="GO" id="GO:0004175">
    <property type="term" value="F:endopeptidase activity"/>
    <property type="evidence" value="ECO:0007669"/>
    <property type="project" value="UniProtKB-ARBA"/>
</dbReference>
<feature type="domain" description="CAAX prenyl protease 2/Lysostaphin resistance protein A-like" evidence="2">
    <location>
        <begin position="116"/>
        <end position="189"/>
    </location>
</feature>
<gene>
    <name evidence="3" type="ORF">JCM15548_13749</name>
</gene>
<dbReference type="STRING" id="1236989.JCM15548_13749"/>
<accession>A0A0E9M1G6</accession>
<keyword evidence="1" id="KW-0472">Membrane</keyword>
<feature type="transmembrane region" description="Helical" evidence="1">
    <location>
        <begin position="57"/>
        <end position="76"/>
    </location>
</feature>
<keyword evidence="1" id="KW-0812">Transmembrane</keyword>
<dbReference type="Proteomes" id="UP000032900">
    <property type="component" value="Unassembled WGS sequence"/>
</dbReference>
<keyword evidence="4" id="KW-1185">Reference proteome</keyword>
<feature type="transmembrane region" description="Helical" evidence="1">
    <location>
        <begin position="151"/>
        <end position="170"/>
    </location>
</feature>
<dbReference type="AlphaFoldDB" id="A0A0E9M1G6"/>
<dbReference type="GO" id="GO:0080120">
    <property type="term" value="P:CAAX-box protein maturation"/>
    <property type="evidence" value="ECO:0007669"/>
    <property type="project" value="UniProtKB-ARBA"/>
</dbReference>
<feature type="transmembrane region" description="Helical" evidence="1">
    <location>
        <begin position="25"/>
        <end position="45"/>
    </location>
</feature>
<feature type="transmembrane region" description="Helical" evidence="1">
    <location>
        <begin position="177"/>
        <end position="197"/>
    </location>
</feature>
<comment type="caution">
    <text evidence="3">The sequence shown here is derived from an EMBL/GenBank/DDBJ whole genome shotgun (WGS) entry which is preliminary data.</text>
</comment>
<evidence type="ECO:0000256" key="1">
    <source>
        <dbReference type="SAM" id="Phobius"/>
    </source>
</evidence>
<name>A0A0E9M1G6_9BACT</name>
<evidence type="ECO:0000259" key="2">
    <source>
        <dbReference type="Pfam" id="PF02517"/>
    </source>
</evidence>
<proteinExistence type="predicted"/>
<sequence length="201" mass="23588">MVLEHAIDYTAPERGDIERMIKCGFGSYAVLYWIVLLGPITEELIFRLSLTGYKEKYLRFSFALALSYFLVVQIRMGFWPNFQYGLQLFLFFLTMMLIAVVLYYLLSLIKNFNISRFWDRYFGAVVYLSALMFALLHLPAYRFEGVFIEKILAMILISIPYIIMGMSLGYIRVRFGFLYAVFFHAVWNLCSAAAIFYRMSL</sequence>
<dbReference type="InterPro" id="IPR003675">
    <property type="entry name" value="Rce1/LyrA-like_dom"/>
</dbReference>
<evidence type="ECO:0000313" key="3">
    <source>
        <dbReference type="EMBL" id="GAO31393.1"/>
    </source>
</evidence>
<feature type="transmembrane region" description="Helical" evidence="1">
    <location>
        <begin position="88"/>
        <end position="109"/>
    </location>
</feature>